<dbReference type="Proteomes" id="UP000050864">
    <property type="component" value="Unassembled WGS sequence"/>
</dbReference>
<evidence type="ECO:0000313" key="1">
    <source>
        <dbReference type="EMBL" id="KRG65186.1"/>
    </source>
</evidence>
<dbReference type="STRING" id="405444.ABB26_05110"/>
<evidence type="ECO:0000313" key="2">
    <source>
        <dbReference type="Proteomes" id="UP000050864"/>
    </source>
</evidence>
<sequence length="64" mass="7067">MDRIALTDVDVFRLECEGCNANEIAVAMQIPVGCAVALMHRAKVLYARAMESRRPEPLHLTQAA</sequence>
<accession>A0A0R0CFE3</accession>
<protein>
    <recommendedName>
        <fullName evidence="3">RNA polymerase sigma factor 70 region 4 type 2 domain-containing protein</fullName>
    </recommendedName>
</protein>
<proteinExistence type="predicted"/>
<reference evidence="1 2" key="1">
    <citation type="submission" date="2015-05" db="EMBL/GenBank/DDBJ databases">
        <title>Genome sequencing and analysis of members of genus Stenotrophomonas.</title>
        <authorList>
            <person name="Patil P.P."/>
            <person name="Midha S."/>
            <person name="Patil P.B."/>
        </authorList>
    </citation>
    <scope>NUCLEOTIDE SEQUENCE [LARGE SCALE GENOMIC DNA]</scope>
    <source>
        <strain evidence="1 2">DSM 18929</strain>
    </source>
</reference>
<gene>
    <name evidence="1" type="ORF">ABB26_05110</name>
</gene>
<evidence type="ECO:0008006" key="3">
    <source>
        <dbReference type="Google" id="ProtNLM"/>
    </source>
</evidence>
<dbReference type="EMBL" id="LDJI01000009">
    <property type="protein sequence ID" value="KRG65186.1"/>
    <property type="molecule type" value="Genomic_DNA"/>
</dbReference>
<keyword evidence="2" id="KW-1185">Reference proteome</keyword>
<name>A0A0R0CFE3_9GAMM</name>
<comment type="caution">
    <text evidence="1">The sequence shown here is derived from an EMBL/GenBank/DDBJ whole genome shotgun (WGS) entry which is preliminary data.</text>
</comment>
<dbReference type="PATRIC" id="fig|405444.3.peg.3730"/>
<dbReference type="AlphaFoldDB" id="A0A0R0CFE3"/>
<dbReference type="RefSeq" id="WP_057632573.1">
    <property type="nucleotide sequence ID" value="NZ_LDJI01000009.1"/>
</dbReference>
<organism evidence="1 2">
    <name type="scientific">Stenotrophomonas humi</name>
    <dbReference type="NCBI Taxonomy" id="405444"/>
    <lineage>
        <taxon>Bacteria</taxon>
        <taxon>Pseudomonadati</taxon>
        <taxon>Pseudomonadota</taxon>
        <taxon>Gammaproteobacteria</taxon>
        <taxon>Lysobacterales</taxon>
        <taxon>Lysobacteraceae</taxon>
        <taxon>Stenotrophomonas</taxon>
    </lineage>
</organism>